<organism evidence="2 3">
    <name type="scientific">Wallemia hederae</name>
    <dbReference type="NCBI Taxonomy" id="1540922"/>
    <lineage>
        <taxon>Eukaryota</taxon>
        <taxon>Fungi</taxon>
        <taxon>Dikarya</taxon>
        <taxon>Basidiomycota</taxon>
        <taxon>Wallemiomycotina</taxon>
        <taxon>Wallemiomycetes</taxon>
        <taxon>Wallemiales</taxon>
        <taxon>Wallemiaceae</taxon>
        <taxon>Wallemia</taxon>
    </lineage>
</organism>
<dbReference type="InterPro" id="IPR046341">
    <property type="entry name" value="SET_dom_sf"/>
</dbReference>
<dbReference type="CDD" id="cd20071">
    <property type="entry name" value="SET_SMYD"/>
    <property type="match status" value="1"/>
</dbReference>
<keyword evidence="3" id="KW-1185">Reference proteome</keyword>
<dbReference type="Proteomes" id="UP000310189">
    <property type="component" value="Unassembled WGS sequence"/>
</dbReference>
<dbReference type="PROSITE" id="PS50280">
    <property type="entry name" value="SET"/>
    <property type="match status" value="1"/>
</dbReference>
<evidence type="ECO:0000259" key="1">
    <source>
        <dbReference type="PROSITE" id="PS50280"/>
    </source>
</evidence>
<dbReference type="InterPro" id="IPR001214">
    <property type="entry name" value="SET_dom"/>
</dbReference>
<comment type="caution">
    <text evidence="2">The sequence shown here is derived from an EMBL/GenBank/DDBJ whole genome shotgun (WGS) entry which is preliminary data.</text>
</comment>
<evidence type="ECO:0000313" key="3">
    <source>
        <dbReference type="Proteomes" id="UP000310189"/>
    </source>
</evidence>
<proteinExistence type="predicted"/>
<dbReference type="Pfam" id="PF00856">
    <property type="entry name" value="SET"/>
    <property type="match status" value="1"/>
</dbReference>
<dbReference type="PANTHER" id="PTHR47643">
    <property type="entry name" value="TPR DOMAIN PROTEIN (AFU_ORTHOLOGUE AFUA_5G12710)"/>
    <property type="match status" value="1"/>
</dbReference>
<gene>
    <name evidence="2" type="ORF">E3P99_03758</name>
</gene>
<reference evidence="2 3" key="1">
    <citation type="submission" date="2019-03" db="EMBL/GenBank/DDBJ databases">
        <title>Sequencing 23 genomes of Wallemia ichthyophaga.</title>
        <authorList>
            <person name="Gostincar C."/>
        </authorList>
    </citation>
    <scope>NUCLEOTIDE SEQUENCE [LARGE SCALE GENOMIC DNA]</scope>
    <source>
        <strain evidence="2 3">EXF-5753</strain>
    </source>
</reference>
<sequence>MDDLLKSLNALGVDPPTDSQLPELLNPEEHATLAKVLAGSADDLIEGAVLSLLENYLRSLKKVEDDHHRSVSAAPKSVKIVPRKALLIRGAKERERILRDRQSGVGLIRQSQVFDNNDIPASTTPVEDLEYIALKDLQFPYRHTGKFVIVRVMSNANTLFDLHAIVDDKDGSGIPLTLSHYTPSPTAPSDAILPYGTVLLIREPYVTKNGIFVPAKSDTRILSQTDDLLKGIEWLYPLEQPSADKEVDQLMAQANNNDTDFWDMIHSLKQILAINPLSFEATIRLSDVYFGVHKLGSAYRTSAEALKLARTEQQQSRALLNQARAAYDMRLFGKALSLIQGIQDPELDGEVRRMTTLIQKRRLEQSEGAFDVTELFMEKQRFIAPRLDVADYIGPIEVKDIDGRGRGVLATQDVEPGTLMLVGKAVGTSYPSDADSRNAKDHTTIMELNYANKTLHGTAQVLARTRISHAIEDMPFLAKRVLGLCGSPTEPLLTEYLKDGFPLTVDEEEAVAMLDKEGALPIVDVDPRRVGSVLKYNAFGHASIAGAETPCMLHSLPAIINHSCVPNVATIHLGDVIMSRALTPLKKGQELLHSYVPGTGGGSSVPPSQQERRGELRKHGFVCLCELCSLDELDGDEKMRERGLMLADIWPRLADRARVLNRAHTQDEKFNTELDQLLIELEEFVGGLESTYTDKRPIELKPELALVRRTLAQLTAKRDAKKAIENELLSLSALGAILSDTYEDSSDTKKFKQLPRLQPDSAILSMLHIVELLENTDEIASKTWFETTKWAHDVLVGGGEAGFYARIKQ</sequence>
<dbReference type="AlphaFoldDB" id="A0A4T0FDT1"/>
<dbReference type="Gene3D" id="2.170.270.10">
    <property type="entry name" value="SET domain"/>
    <property type="match status" value="1"/>
</dbReference>
<protein>
    <recommendedName>
        <fullName evidence="1">SET domain-containing protein</fullName>
    </recommendedName>
</protein>
<dbReference type="SUPFAM" id="SSF82199">
    <property type="entry name" value="SET domain"/>
    <property type="match status" value="1"/>
</dbReference>
<dbReference type="OrthoDB" id="5945798at2759"/>
<dbReference type="PANTHER" id="PTHR47643:SF2">
    <property type="entry name" value="TPR DOMAIN PROTEIN (AFU_ORTHOLOGUE AFUA_5G12710)"/>
    <property type="match status" value="1"/>
</dbReference>
<dbReference type="EMBL" id="SPNW01000087">
    <property type="protein sequence ID" value="TIA86188.1"/>
    <property type="molecule type" value="Genomic_DNA"/>
</dbReference>
<name>A0A4T0FDT1_9BASI</name>
<feature type="domain" description="SET" evidence="1">
    <location>
        <begin position="394"/>
        <end position="596"/>
    </location>
</feature>
<accession>A0A4T0FDT1</accession>
<evidence type="ECO:0000313" key="2">
    <source>
        <dbReference type="EMBL" id="TIA86188.1"/>
    </source>
</evidence>
<dbReference type="InterPro" id="IPR053209">
    <property type="entry name" value="Gramillin-biosynth_MTr"/>
</dbReference>